<protein>
    <recommendedName>
        <fullName evidence="10">MRH domain-containing protein</fullName>
    </recommendedName>
</protein>
<feature type="signal peptide" evidence="9">
    <location>
        <begin position="1"/>
        <end position="19"/>
    </location>
</feature>
<organism evidence="11 12">
    <name type="scientific">Trichomalopsis sarcophagae</name>
    <dbReference type="NCBI Taxonomy" id="543379"/>
    <lineage>
        <taxon>Eukaryota</taxon>
        <taxon>Metazoa</taxon>
        <taxon>Ecdysozoa</taxon>
        <taxon>Arthropoda</taxon>
        <taxon>Hexapoda</taxon>
        <taxon>Insecta</taxon>
        <taxon>Pterygota</taxon>
        <taxon>Neoptera</taxon>
        <taxon>Endopterygota</taxon>
        <taxon>Hymenoptera</taxon>
        <taxon>Apocrita</taxon>
        <taxon>Proctotrupomorpha</taxon>
        <taxon>Chalcidoidea</taxon>
        <taxon>Pteromalidae</taxon>
        <taxon>Pteromalinae</taxon>
        <taxon>Trichomalopsis</taxon>
    </lineage>
</organism>
<keyword evidence="6 8" id="KW-0472">Membrane</keyword>
<evidence type="ECO:0000259" key="10">
    <source>
        <dbReference type="PROSITE" id="PS51914"/>
    </source>
</evidence>
<feature type="transmembrane region" description="Helical" evidence="8">
    <location>
        <begin position="800"/>
        <end position="822"/>
    </location>
</feature>
<dbReference type="PANTHER" id="PTHR15071">
    <property type="entry name" value="MANNOSE-6-PHOSPHATE RECEPTOR FAMILY MEMBER"/>
    <property type="match status" value="1"/>
</dbReference>
<evidence type="ECO:0000256" key="5">
    <source>
        <dbReference type="ARBA" id="ARBA00022989"/>
    </source>
</evidence>
<dbReference type="GO" id="GO:0007041">
    <property type="term" value="P:lysosomal transport"/>
    <property type="evidence" value="ECO:0007669"/>
    <property type="project" value="InterPro"/>
</dbReference>
<dbReference type="InterPro" id="IPR009011">
    <property type="entry name" value="Man6P_isomerase_rcpt-bd_dom_sf"/>
</dbReference>
<evidence type="ECO:0000256" key="7">
    <source>
        <dbReference type="ARBA" id="ARBA00023157"/>
    </source>
</evidence>
<dbReference type="Proteomes" id="UP000215335">
    <property type="component" value="Unassembled WGS sequence"/>
</dbReference>
<comment type="caution">
    <text evidence="11">The sequence shown here is derived from an EMBL/GenBank/DDBJ whole genome shotgun (WGS) entry which is preliminary data.</text>
</comment>
<dbReference type="SMART" id="SM01404">
    <property type="entry name" value="CIMR"/>
    <property type="match status" value="4"/>
</dbReference>
<dbReference type="InterPro" id="IPR044865">
    <property type="entry name" value="MRH_dom"/>
</dbReference>
<keyword evidence="2" id="KW-0813">Transport</keyword>
<dbReference type="GO" id="GO:0005770">
    <property type="term" value="C:late endosome"/>
    <property type="evidence" value="ECO:0007669"/>
    <property type="project" value="TreeGrafter"/>
</dbReference>
<dbReference type="GO" id="GO:0005886">
    <property type="term" value="C:plasma membrane"/>
    <property type="evidence" value="ECO:0007669"/>
    <property type="project" value="TreeGrafter"/>
</dbReference>
<dbReference type="GO" id="GO:0005520">
    <property type="term" value="F:insulin-like growth factor binding"/>
    <property type="evidence" value="ECO:0007669"/>
    <property type="project" value="TreeGrafter"/>
</dbReference>
<reference evidence="11 12" key="1">
    <citation type="journal article" date="2017" name="Curr. Biol.">
        <title>The Evolution of Venom by Co-option of Single-Copy Genes.</title>
        <authorList>
            <person name="Martinson E.O."/>
            <person name="Mrinalini"/>
            <person name="Kelkar Y.D."/>
            <person name="Chang C.H."/>
            <person name="Werren J.H."/>
        </authorList>
    </citation>
    <scope>NUCLEOTIDE SEQUENCE [LARGE SCALE GENOMIC DNA]</scope>
    <source>
        <strain evidence="11 12">Alberta</strain>
        <tissue evidence="11">Whole body</tissue>
    </source>
</reference>
<dbReference type="GO" id="GO:0038023">
    <property type="term" value="F:signaling receptor activity"/>
    <property type="evidence" value="ECO:0007669"/>
    <property type="project" value="InterPro"/>
</dbReference>
<evidence type="ECO:0000256" key="1">
    <source>
        <dbReference type="ARBA" id="ARBA00004308"/>
    </source>
</evidence>
<feature type="domain" description="MRH" evidence="10">
    <location>
        <begin position="651"/>
        <end position="780"/>
    </location>
</feature>
<feature type="domain" description="MRH" evidence="10">
    <location>
        <begin position="496"/>
        <end position="643"/>
    </location>
</feature>
<dbReference type="InterPro" id="IPR000479">
    <property type="entry name" value="CIMR_rpt"/>
</dbReference>
<gene>
    <name evidence="11" type="ORF">TSAR_010834</name>
</gene>
<evidence type="ECO:0000256" key="2">
    <source>
        <dbReference type="ARBA" id="ARBA00022448"/>
    </source>
</evidence>
<feature type="domain" description="MRH" evidence="10">
    <location>
        <begin position="176"/>
        <end position="326"/>
    </location>
</feature>
<keyword evidence="5 8" id="KW-1133">Transmembrane helix</keyword>
<keyword evidence="7" id="KW-1015">Disulfide bond</keyword>
<accession>A0A232F8P4</accession>
<evidence type="ECO:0000256" key="3">
    <source>
        <dbReference type="ARBA" id="ARBA00022692"/>
    </source>
</evidence>
<evidence type="ECO:0000256" key="4">
    <source>
        <dbReference type="ARBA" id="ARBA00022729"/>
    </source>
</evidence>
<proteinExistence type="predicted"/>
<dbReference type="SUPFAM" id="SSF50911">
    <property type="entry name" value="Mannose 6-phosphate receptor domain"/>
    <property type="match status" value="5"/>
</dbReference>
<evidence type="ECO:0000313" key="11">
    <source>
        <dbReference type="EMBL" id="OXU27211.1"/>
    </source>
</evidence>
<name>A0A232F8P4_9HYME</name>
<dbReference type="Gene3D" id="2.70.130.10">
    <property type="entry name" value="Mannose-6-phosphate receptor binding domain"/>
    <property type="match status" value="5"/>
</dbReference>
<keyword evidence="3 8" id="KW-0812">Transmembrane</keyword>
<dbReference type="AlphaFoldDB" id="A0A232F8P4"/>
<dbReference type="STRING" id="543379.A0A232F8P4"/>
<evidence type="ECO:0000256" key="6">
    <source>
        <dbReference type="ARBA" id="ARBA00023136"/>
    </source>
</evidence>
<keyword evidence="12" id="KW-1185">Reference proteome</keyword>
<dbReference type="EMBL" id="NNAY01000646">
    <property type="protein sequence ID" value="OXU27211.1"/>
    <property type="molecule type" value="Genomic_DNA"/>
</dbReference>
<keyword evidence="4 9" id="KW-0732">Signal</keyword>
<evidence type="ECO:0000313" key="12">
    <source>
        <dbReference type="Proteomes" id="UP000215335"/>
    </source>
</evidence>
<dbReference type="GO" id="GO:0005802">
    <property type="term" value="C:trans-Golgi network"/>
    <property type="evidence" value="ECO:0007669"/>
    <property type="project" value="TreeGrafter"/>
</dbReference>
<comment type="subcellular location">
    <subcellularLocation>
        <location evidence="1">Endomembrane system</location>
    </subcellularLocation>
</comment>
<dbReference type="Pfam" id="PF00878">
    <property type="entry name" value="CIMR"/>
    <property type="match status" value="4"/>
</dbReference>
<feature type="domain" description="MRH" evidence="10">
    <location>
        <begin position="33"/>
        <end position="172"/>
    </location>
</feature>
<sequence>MHLFVLLFVWFMRNRPTLALVEVLTQDLPNYNNYCRVEDPTTHLYTFDFSALSDHSTDKKIRLDRDNSFRIQFCRHLVKPCNGKNGYSVCYSRNGTEVGIGAEPPQIDLSNGTIVFRFTGDGCNATHNYTLNFKMKCDYAMKKNAAVDIDATDPTRDCNFDFVLETFAACPQRSYTDCIAEYSSDRYNLNSLRDFTKNYEVHINDDLAVILNVCHSLLYGPHHVNCSDDSSICLIDKSDKSNVRYTNIGSFQVNPLISVLDRNDLLIIYDSDAICYQKHINSYQTIKSTIEFVCDLNATNSAPEYIGGLGFCHYKFIWRTIAACSEKVLHDQTLIDSDFCRVKDPLTRYEYDLSSFKNRVFKARTMEGTYAVSVCSFMDGSVCKTGTGNVNFTHTYLSSAYLTSRFVQGVCKLNNQPVDTNTYYELGESGGTANGKLMWKESGPYLNYTDGDVCDDEGTKKYTIISFLCSDTDSMEVEDKTCHTSINFYTSAVCKRPCAMSLYDMNFERLIQSKSNYVVKTEGSAVYHINVCRPLVNGSQFSDSCSNGTGICKADIDEDGESRNEVNLGYPDQNLRGESDGSVVLTYTNGSLCQEDDEQRISTRIKFVCDLDHAEVGTGTPRFLNYHNCTYYFEWRTKLSCGTVQGELDDDKCQVTNVHGDVWDLSGLNEKDFHTFSTIRGNENHTFRLSLCGRKRACNNSYVCDEKMSYGRNVTVSSDYRTNMIKLHFTNGSRCTDGSSAQSTLYIKCNESAVAGELTVLSDEYCKSELEWSTHAVCKPQHLLLLKSTVHLNSLIDSTAAAQIIGIILLLIFVIVTTVWFLHEASRRALCTMFIRKLFHRCGLRCGENPSSDLCL</sequence>
<feature type="chain" id="PRO_5012398574" description="MRH domain-containing protein" evidence="9">
    <location>
        <begin position="20"/>
        <end position="856"/>
    </location>
</feature>
<evidence type="ECO:0000256" key="8">
    <source>
        <dbReference type="SAM" id="Phobius"/>
    </source>
</evidence>
<dbReference type="PROSITE" id="PS51914">
    <property type="entry name" value="MRH"/>
    <property type="match status" value="4"/>
</dbReference>
<dbReference type="OrthoDB" id="4504960at2759"/>
<dbReference type="PANTHER" id="PTHR15071:SF17">
    <property type="entry name" value="CATION-INDEPENDENT MANNOSE-6-PHOSPHATE RECEPTOR"/>
    <property type="match status" value="1"/>
</dbReference>
<dbReference type="GO" id="GO:0005537">
    <property type="term" value="F:D-mannose binding"/>
    <property type="evidence" value="ECO:0007669"/>
    <property type="project" value="InterPro"/>
</dbReference>
<evidence type="ECO:0000256" key="9">
    <source>
        <dbReference type="SAM" id="SignalP"/>
    </source>
</evidence>